<reference evidence="5 6" key="1">
    <citation type="submission" date="2014-07" db="EMBL/GenBank/DDBJ databases">
        <title>Whole Genome Sequence of the Amycolatopsis methanolica 239.</title>
        <authorList>
            <person name="Tang B."/>
        </authorList>
    </citation>
    <scope>NUCLEOTIDE SEQUENCE [LARGE SCALE GENOMIC DNA]</scope>
    <source>
        <strain evidence="5 6">239</strain>
    </source>
</reference>
<keyword evidence="6" id="KW-1185">Reference proteome</keyword>
<feature type="domain" description="HTH asnC-type" evidence="4">
    <location>
        <begin position="31"/>
        <end position="91"/>
    </location>
</feature>
<evidence type="ECO:0000256" key="3">
    <source>
        <dbReference type="ARBA" id="ARBA00023163"/>
    </source>
</evidence>
<organism evidence="5 6">
    <name type="scientific">Amycolatopsis methanolica 239</name>
    <dbReference type="NCBI Taxonomy" id="1068978"/>
    <lineage>
        <taxon>Bacteria</taxon>
        <taxon>Bacillati</taxon>
        <taxon>Actinomycetota</taxon>
        <taxon>Actinomycetes</taxon>
        <taxon>Pseudonocardiales</taxon>
        <taxon>Pseudonocardiaceae</taxon>
        <taxon>Amycolatopsis</taxon>
        <taxon>Amycolatopsis methanolica group</taxon>
    </lineage>
</organism>
<keyword evidence="2" id="KW-0238">DNA-binding</keyword>
<dbReference type="InterPro" id="IPR000485">
    <property type="entry name" value="AsnC-type_HTH_dom"/>
</dbReference>
<dbReference type="PANTHER" id="PTHR30154:SF34">
    <property type="entry name" value="TRANSCRIPTIONAL REGULATOR AZLB"/>
    <property type="match status" value="1"/>
</dbReference>
<dbReference type="SMART" id="SM00344">
    <property type="entry name" value="HTH_ASNC"/>
    <property type="match status" value="2"/>
</dbReference>
<dbReference type="InterPro" id="IPR036390">
    <property type="entry name" value="WH_DNA-bd_sf"/>
</dbReference>
<dbReference type="InterPro" id="IPR019888">
    <property type="entry name" value="Tscrpt_reg_AsnC-like"/>
</dbReference>
<accession>A0A076N057</accession>
<dbReference type="eggNOG" id="COG1522">
    <property type="taxonomic scope" value="Bacteria"/>
</dbReference>
<dbReference type="SUPFAM" id="SSF46785">
    <property type="entry name" value="Winged helix' DNA-binding domain"/>
    <property type="match status" value="2"/>
</dbReference>
<dbReference type="AlphaFoldDB" id="A0A076N057"/>
<keyword evidence="3" id="KW-0804">Transcription</keyword>
<evidence type="ECO:0000256" key="1">
    <source>
        <dbReference type="ARBA" id="ARBA00023015"/>
    </source>
</evidence>
<dbReference type="GO" id="GO:0043200">
    <property type="term" value="P:response to amino acid"/>
    <property type="evidence" value="ECO:0007669"/>
    <property type="project" value="TreeGrafter"/>
</dbReference>
<dbReference type="KEGG" id="amq:AMETH_3105"/>
<evidence type="ECO:0000313" key="6">
    <source>
        <dbReference type="Proteomes" id="UP000062973"/>
    </source>
</evidence>
<evidence type="ECO:0000313" key="5">
    <source>
        <dbReference type="EMBL" id="AIJ23197.1"/>
    </source>
</evidence>
<dbReference type="Proteomes" id="UP000062973">
    <property type="component" value="Chromosome"/>
</dbReference>
<dbReference type="InterPro" id="IPR011008">
    <property type="entry name" value="Dimeric_a/b-barrel"/>
</dbReference>
<dbReference type="GO" id="GO:0005829">
    <property type="term" value="C:cytosol"/>
    <property type="evidence" value="ECO:0007669"/>
    <property type="project" value="TreeGrafter"/>
</dbReference>
<dbReference type="Gene3D" id="1.10.10.10">
    <property type="entry name" value="Winged helix-like DNA-binding domain superfamily/Winged helix DNA-binding domain"/>
    <property type="match status" value="2"/>
</dbReference>
<dbReference type="Pfam" id="PF13404">
    <property type="entry name" value="HTH_AsnC-type"/>
    <property type="match status" value="2"/>
</dbReference>
<dbReference type="STRING" id="1068978.AMETH_3105"/>
<dbReference type="Pfam" id="PF01037">
    <property type="entry name" value="AsnC_trans_reg"/>
    <property type="match status" value="2"/>
</dbReference>
<dbReference type="PRINTS" id="PR00033">
    <property type="entry name" value="HTHASNC"/>
</dbReference>
<dbReference type="InterPro" id="IPR019887">
    <property type="entry name" value="Tscrpt_reg_AsnC/Lrp_C"/>
</dbReference>
<dbReference type="InterPro" id="IPR036388">
    <property type="entry name" value="WH-like_DNA-bd_sf"/>
</dbReference>
<evidence type="ECO:0000259" key="4">
    <source>
        <dbReference type="PROSITE" id="PS50956"/>
    </source>
</evidence>
<dbReference type="HOGENOM" id="CLU_071273_0_0_11"/>
<evidence type="ECO:0000256" key="2">
    <source>
        <dbReference type="ARBA" id="ARBA00023125"/>
    </source>
</evidence>
<dbReference type="PANTHER" id="PTHR30154">
    <property type="entry name" value="LEUCINE-RESPONSIVE REGULATORY PROTEIN"/>
    <property type="match status" value="1"/>
</dbReference>
<keyword evidence="1" id="KW-0805">Transcription regulation</keyword>
<dbReference type="PATRIC" id="fig|1068978.7.peg.3317"/>
<dbReference type="SUPFAM" id="SSF54909">
    <property type="entry name" value="Dimeric alpha+beta barrel"/>
    <property type="match status" value="2"/>
</dbReference>
<feature type="domain" description="HTH asnC-type" evidence="4">
    <location>
        <begin position="193"/>
        <end position="253"/>
    </location>
</feature>
<dbReference type="EMBL" id="CP009110">
    <property type="protein sequence ID" value="AIJ23197.1"/>
    <property type="molecule type" value="Genomic_DNA"/>
</dbReference>
<name>A0A076N057_AMYME</name>
<proteinExistence type="predicted"/>
<gene>
    <name evidence="5" type="ORF">AMETH_3105</name>
</gene>
<sequence length="342" mass="37259">MFPSMCGPDDPVPSFLPGVFPLPSDDGSSGLSDTDRALIRALQADGRQSFVALSKAIGVPERTIRRRVNQLLADQVIQITAVTDPAVLGYRVAALVGLHLDGGRNVRAVIASVTRVAAVDYAVITTGRYDALVEVLCRDTSELLSVVHESLAPLPGVRGVEIFPYVQLHYQEPEWDAAQEKARNGVRDVRGSLDATDRKIVAELTGDGRLAFSVIGDRLGMSESQVRKRVTRLLAERIIRITAIANPRSLGFENQVWVAIRCTPGHSVADLAETLTRIPSITYVAACAGRFDIFAEAVCRSTQDMARLVDGEIRTLTGVTHTELMLCLDLYYRAVQPPLEPE</sequence>
<dbReference type="Gene3D" id="3.30.70.920">
    <property type="match status" value="2"/>
</dbReference>
<dbReference type="GO" id="GO:0043565">
    <property type="term" value="F:sequence-specific DNA binding"/>
    <property type="evidence" value="ECO:0007669"/>
    <property type="project" value="InterPro"/>
</dbReference>
<protein>
    <submittedName>
        <fullName evidence="5">HTH-type transcriptional regulator</fullName>
    </submittedName>
</protein>
<dbReference type="PROSITE" id="PS50956">
    <property type="entry name" value="HTH_ASNC_2"/>
    <property type="match status" value="2"/>
</dbReference>